<evidence type="ECO:0000313" key="2">
    <source>
        <dbReference type="Proteomes" id="UP000094819"/>
    </source>
</evidence>
<reference evidence="1 2" key="1">
    <citation type="submission" date="2016-06" db="EMBL/GenBank/DDBJ databases">
        <title>Evolution of pathogenesis and genome organization in the Tremellales.</title>
        <authorList>
            <person name="Cuomo C."/>
            <person name="Litvintseva A."/>
            <person name="Heitman J."/>
            <person name="Chen Y."/>
            <person name="Sun S."/>
            <person name="Springer D."/>
            <person name="Dromer F."/>
            <person name="Young S."/>
            <person name="Zeng Q."/>
            <person name="Chapman S."/>
            <person name="Gujja S."/>
            <person name="Saif S."/>
            <person name="Birren B."/>
        </authorList>
    </citation>
    <scope>NUCLEOTIDE SEQUENCE [LARGE SCALE GENOMIC DNA]</scope>
    <source>
        <strain evidence="1 2">CBS 7118</strain>
    </source>
</reference>
<dbReference type="GeneID" id="30189985"/>
<dbReference type="EMBL" id="AWGH01000002">
    <property type="protein sequence ID" value="ODO07193.1"/>
    <property type="molecule type" value="Genomic_DNA"/>
</dbReference>
<name>A0A1E3K2H5_9TREE</name>
<dbReference type="Proteomes" id="UP000094819">
    <property type="component" value="Unassembled WGS sequence"/>
</dbReference>
<dbReference type="InterPro" id="IPR011009">
    <property type="entry name" value="Kinase-like_dom_sf"/>
</dbReference>
<organism evidence="1 2">
    <name type="scientific">Cryptococcus wingfieldii CBS 7118</name>
    <dbReference type="NCBI Taxonomy" id="1295528"/>
    <lineage>
        <taxon>Eukaryota</taxon>
        <taxon>Fungi</taxon>
        <taxon>Dikarya</taxon>
        <taxon>Basidiomycota</taxon>
        <taxon>Agaricomycotina</taxon>
        <taxon>Tremellomycetes</taxon>
        <taxon>Tremellales</taxon>
        <taxon>Cryptococcaceae</taxon>
        <taxon>Cryptococcus</taxon>
    </lineage>
</organism>
<sequence length="197" mass="22434">MLPRFQPLPLATLQDLLRNSNEEKIALGGFRNQGACWQTFDVAESDKVAKLVRLIDFPVEEDVKGSLSQGEIRHGVYREISIIEGPLKNLQGKVIPRCHGPYAGTRTHVRYLDDTDYEEWWLFMVENAGECLHGTLLSDEDCKRITSKYHALHKAGVLHCDVEIRHWFRTPSGDIRLINFDRAKSVGFLFIIGRVSG</sequence>
<evidence type="ECO:0008006" key="3">
    <source>
        <dbReference type="Google" id="ProtNLM"/>
    </source>
</evidence>
<keyword evidence="2" id="KW-1185">Reference proteome</keyword>
<dbReference type="OrthoDB" id="2565006at2759"/>
<proteinExistence type="predicted"/>
<comment type="caution">
    <text evidence="1">The sequence shown here is derived from an EMBL/GenBank/DDBJ whole genome shotgun (WGS) entry which is preliminary data.</text>
</comment>
<dbReference type="RefSeq" id="XP_019034670.1">
    <property type="nucleotide sequence ID" value="XM_019172944.1"/>
</dbReference>
<accession>A0A1E3K2H5</accession>
<evidence type="ECO:0000313" key="1">
    <source>
        <dbReference type="EMBL" id="ODO07193.1"/>
    </source>
</evidence>
<dbReference type="SUPFAM" id="SSF56112">
    <property type="entry name" value="Protein kinase-like (PK-like)"/>
    <property type="match status" value="1"/>
</dbReference>
<gene>
    <name evidence="1" type="ORF">L198_00772</name>
</gene>
<protein>
    <recommendedName>
        <fullName evidence="3">Protein kinase domain-containing protein</fullName>
    </recommendedName>
</protein>
<dbReference type="AlphaFoldDB" id="A0A1E3K2H5"/>